<dbReference type="InterPro" id="IPR036388">
    <property type="entry name" value="WH-like_DNA-bd_sf"/>
</dbReference>
<keyword evidence="1" id="KW-0805">Transcription regulation</keyword>
<dbReference type="InterPro" id="IPR036390">
    <property type="entry name" value="WH_DNA-bd_sf"/>
</dbReference>
<dbReference type="EMBL" id="JAEKJA010000005">
    <property type="protein sequence ID" value="MBJ3775600.1"/>
    <property type="molecule type" value="Genomic_DNA"/>
</dbReference>
<keyword evidence="2" id="KW-0238">DNA-binding</keyword>
<feature type="domain" description="HTH gntR-type" evidence="4">
    <location>
        <begin position="11"/>
        <end position="78"/>
    </location>
</feature>
<gene>
    <name evidence="5" type="ORF">JCR33_07890</name>
</gene>
<keyword evidence="6" id="KW-1185">Reference proteome</keyword>
<dbReference type="Pfam" id="PF07729">
    <property type="entry name" value="FCD"/>
    <property type="match status" value="1"/>
</dbReference>
<dbReference type="Pfam" id="PF00392">
    <property type="entry name" value="GntR"/>
    <property type="match status" value="1"/>
</dbReference>
<dbReference type="SUPFAM" id="SSF48008">
    <property type="entry name" value="GntR ligand-binding domain-like"/>
    <property type="match status" value="1"/>
</dbReference>
<accession>A0A934MG50</accession>
<dbReference type="PRINTS" id="PR00035">
    <property type="entry name" value="HTHGNTR"/>
</dbReference>
<dbReference type="SUPFAM" id="SSF46785">
    <property type="entry name" value="Winged helix' DNA-binding domain"/>
    <property type="match status" value="1"/>
</dbReference>
<dbReference type="InterPro" id="IPR011711">
    <property type="entry name" value="GntR_C"/>
</dbReference>
<evidence type="ECO:0000256" key="1">
    <source>
        <dbReference type="ARBA" id="ARBA00023015"/>
    </source>
</evidence>
<proteinExistence type="predicted"/>
<evidence type="ECO:0000256" key="3">
    <source>
        <dbReference type="ARBA" id="ARBA00023163"/>
    </source>
</evidence>
<sequence>MAPYSANETILTSVEFARVRLREAIVSGRFAPGERLVETNLAQELGVSRGPVRDALRDLASEGLVVLRRNRGAVVAEIHVEDVLEVYAIRAALGTLALRQLMSSSAARTAVLPILKEQLKKAKSKEGRDDQQSFVEADTAFQIAIAVGSGLRRVGAMFAQTSAEAKMFVSALRVHYHGNERRVDELEAIYNAIADGDLPTAERVWQTRFRAAAKEFVEAIAFGPRDATRWPHLFQMVEDPEAFFSNTIGDRPKD</sequence>
<organism evidence="5 6">
    <name type="scientific">Acuticoccus mangrovi</name>
    <dbReference type="NCBI Taxonomy" id="2796142"/>
    <lineage>
        <taxon>Bacteria</taxon>
        <taxon>Pseudomonadati</taxon>
        <taxon>Pseudomonadota</taxon>
        <taxon>Alphaproteobacteria</taxon>
        <taxon>Hyphomicrobiales</taxon>
        <taxon>Amorphaceae</taxon>
        <taxon>Acuticoccus</taxon>
    </lineage>
</organism>
<dbReference type="InterPro" id="IPR008920">
    <property type="entry name" value="TF_FadR/GntR_C"/>
</dbReference>
<reference evidence="5" key="1">
    <citation type="submission" date="2020-12" db="EMBL/GenBank/DDBJ databases">
        <title>Bacterial taxonomy.</title>
        <authorList>
            <person name="Pan X."/>
        </authorList>
    </citation>
    <scope>NUCLEOTIDE SEQUENCE</scope>
    <source>
        <strain evidence="5">B2012</strain>
    </source>
</reference>
<evidence type="ECO:0000313" key="5">
    <source>
        <dbReference type="EMBL" id="MBJ3775600.1"/>
    </source>
</evidence>
<evidence type="ECO:0000313" key="6">
    <source>
        <dbReference type="Proteomes" id="UP000609531"/>
    </source>
</evidence>
<name>A0A934MG50_9HYPH</name>
<evidence type="ECO:0000259" key="4">
    <source>
        <dbReference type="PROSITE" id="PS50949"/>
    </source>
</evidence>
<dbReference type="GO" id="GO:0003677">
    <property type="term" value="F:DNA binding"/>
    <property type="evidence" value="ECO:0007669"/>
    <property type="project" value="UniProtKB-KW"/>
</dbReference>
<dbReference type="PANTHER" id="PTHR43537:SF5">
    <property type="entry name" value="UXU OPERON TRANSCRIPTIONAL REGULATOR"/>
    <property type="match status" value="1"/>
</dbReference>
<dbReference type="PANTHER" id="PTHR43537">
    <property type="entry name" value="TRANSCRIPTIONAL REGULATOR, GNTR FAMILY"/>
    <property type="match status" value="1"/>
</dbReference>
<keyword evidence="3" id="KW-0804">Transcription</keyword>
<dbReference type="CDD" id="cd07377">
    <property type="entry name" value="WHTH_GntR"/>
    <property type="match status" value="1"/>
</dbReference>
<dbReference type="RefSeq" id="WP_198881480.1">
    <property type="nucleotide sequence ID" value="NZ_JAEKJA010000005.1"/>
</dbReference>
<dbReference type="GO" id="GO:0003700">
    <property type="term" value="F:DNA-binding transcription factor activity"/>
    <property type="evidence" value="ECO:0007669"/>
    <property type="project" value="InterPro"/>
</dbReference>
<dbReference type="PROSITE" id="PS50949">
    <property type="entry name" value="HTH_GNTR"/>
    <property type="match status" value="1"/>
</dbReference>
<dbReference type="Gene3D" id="1.10.10.10">
    <property type="entry name" value="Winged helix-like DNA-binding domain superfamily/Winged helix DNA-binding domain"/>
    <property type="match status" value="1"/>
</dbReference>
<protein>
    <submittedName>
        <fullName evidence="5">GntR family transcriptional regulator</fullName>
    </submittedName>
</protein>
<comment type="caution">
    <text evidence="5">The sequence shown here is derived from an EMBL/GenBank/DDBJ whole genome shotgun (WGS) entry which is preliminary data.</text>
</comment>
<dbReference type="SMART" id="SM00895">
    <property type="entry name" value="FCD"/>
    <property type="match status" value="1"/>
</dbReference>
<dbReference type="Proteomes" id="UP000609531">
    <property type="component" value="Unassembled WGS sequence"/>
</dbReference>
<dbReference type="InterPro" id="IPR000524">
    <property type="entry name" value="Tscrpt_reg_HTH_GntR"/>
</dbReference>
<dbReference type="AlphaFoldDB" id="A0A934MG50"/>
<evidence type="ECO:0000256" key="2">
    <source>
        <dbReference type="ARBA" id="ARBA00023125"/>
    </source>
</evidence>
<dbReference type="Gene3D" id="1.20.120.530">
    <property type="entry name" value="GntR ligand-binding domain-like"/>
    <property type="match status" value="1"/>
</dbReference>
<dbReference type="SMART" id="SM00345">
    <property type="entry name" value="HTH_GNTR"/>
    <property type="match status" value="1"/>
</dbReference>